<accession>A0A923S9R6</accession>
<gene>
    <name evidence="1" type="ORF">H8Z83_02915</name>
</gene>
<dbReference type="InterPro" id="IPR043740">
    <property type="entry name" value="DUF5685"/>
</dbReference>
<comment type="caution">
    <text evidence="1">The sequence shown here is derived from an EMBL/GenBank/DDBJ whole genome shotgun (WGS) entry which is preliminary data.</text>
</comment>
<reference evidence="1" key="1">
    <citation type="submission" date="2020-08" db="EMBL/GenBank/DDBJ databases">
        <title>Genome public.</title>
        <authorList>
            <person name="Liu C."/>
            <person name="Sun Q."/>
        </authorList>
    </citation>
    <scope>NUCLEOTIDE SEQUENCE</scope>
    <source>
        <strain evidence="1">BX15</strain>
    </source>
</reference>
<keyword evidence="2" id="KW-1185">Reference proteome</keyword>
<evidence type="ECO:0000313" key="2">
    <source>
        <dbReference type="Proteomes" id="UP000620327"/>
    </source>
</evidence>
<dbReference type="AlphaFoldDB" id="A0A923S9R6"/>
<evidence type="ECO:0000313" key="1">
    <source>
        <dbReference type="EMBL" id="MBC5769297.1"/>
    </source>
</evidence>
<dbReference type="Pfam" id="PF18937">
    <property type="entry name" value="DUF5685"/>
    <property type="match status" value="1"/>
</dbReference>
<dbReference type="Proteomes" id="UP000620327">
    <property type="component" value="Unassembled WGS sequence"/>
</dbReference>
<organism evidence="1 2">
    <name type="scientific">Dysosmobacter segnis</name>
    <dbReference type="NCBI Taxonomy" id="2763042"/>
    <lineage>
        <taxon>Bacteria</taxon>
        <taxon>Bacillati</taxon>
        <taxon>Bacillota</taxon>
        <taxon>Clostridia</taxon>
        <taxon>Eubacteriales</taxon>
        <taxon>Oscillospiraceae</taxon>
        <taxon>Dysosmobacter</taxon>
    </lineage>
</organism>
<proteinExistence type="predicted"/>
<protein>
    <submittedName>
        <fullName evidence="1">Uncharacterized protein</fullName>
    </submittedName>
</protein>
<sequence length="297" mass="33576">MFGYVRPSIRDLPEEELDRFRAMYCGLCHTLSRRYGQAARFILNYDFTYLAILLSDGTAGAQGAGRCYTSPIKKRPFLEPTAAMELAADESVILAYWQLRDGVEDHAWASGLKYRAGARLLESAYKRAAALRPEFDQAVRRQLQLLSALEQAKDPSMDKAADSFAVLLSSAAEELTDPVRKRIMEQLLYHLGRWIYLIDGADDLKKDAESGNYNPVALRYGLTDGTWTPESRRDFATTLDHSIHQMAAAFELWDFGVWTPVLQSTFYGGLFQVGKAVLDGSFHRPSRKNIREIEETE</sequence>
<dbReference type="EMBL" id="JACOQI010000002">
    <property type="protein sequence ID" value="MBC5769297.1"/>
    <property type="molecule type" value="Genomic_DNA"/>
</dbReference>
<dbReference type="RefSeq" id="WP_187013677.1">
    <property type="nucleotide sequence ID" value="NZ_JACOQI010000002.1"/>
</dbReference>
<name>A0A923S9R6_9FIRM</name>